<name>A0AAV5CIV8_ELECO</name>
<dbReference type="NCBIfam" id="TIGR01566">
    <property type="entry name" value="ZF_HD_prot_N"/>
    <property type="match status" value="1"/>
</dbReference>
<feature type="compositionally biased region" description="Polar residues" evidence="2">
    <location>
        <begin position="653"/>
        <end position="668"/>
    </location>
</feature>
<dbReference type="Pfam" id="PF04770">
    <property type="entry name" value="ZF-HD_dimer"/>
    <property type="match status" value="1"/>
</dbReference>
<dbReference type="Proteomes" id="UP001054889">
    <property type="component" value="Unassembled WGS sequence"/>
</dbReference>
<dbReference type="PANTHER" id="PTHR23336">
    <property type="entry name" value="ZINC FINGER CW-TYPE COILED-COIL DOMAIN PROTEIN 3"/>
    <property type="match status" value="1"/>
</dbReference>
<dbReference type="GO" id="GO:0005634">
    <property type="term" value="C:nucleus"/>
    <property type="evidence" value="ECO:0007669"/>
    <property type="project" value="TreeGrafter"/>
</dbReference>
<evidence type="ECO:0000313" key="4">
    <source>
        <dbReference type="EMBL" id="GJM97963.1"/>
    </source>
</evidence>
<dbReference type="PANTHER" id="PTHR23336:SF11">
    <property type="entry name" value="OS06G0622000 PROTEIN"/>
    <property type="match status" value="1"/>
</dbReference>
<dbReference type="Pfam" id="PF13589">
    <property type="entry name" value="HATPase_c_3"/>
    <property type="match status" value="1"/>
</dbReference>
<organism evidence="4 5">
    <name type="scientific">Eleusine coracana subsp. coracana</name>
    <dbReference type="NCBI Taxonomy" id="191504"/>
    <lineage>
        <taxon>Eukaryota</taxon>
        <taxon>Viridiplantae</taxon>
        <taxon>Streptophyta</taxon>
        <taxon>Embryophyta</taxon>
        <taxon>Tracheophyta</taxon>
        <taxon>Spermatophyta</taxon>
        <taxon>Magnoliopsida</taxon>
        <taxon>Liliopsida</taxon>
        <taxon>Poales</taxon>
        <taxon>Poaceae</taxon>
        <taxon>PACMAD clade</taxon>
        <taxon>Chloridoideae</taxon>
        <taxon>Cynodonteae</taxon>
        <taxon>Eleusininae</taxon>
        <taxon>Eleusine</taxon>
    </lineage>
</organism>
<dbReference type="InterPro" id="IPR036890">
    <property type="entry name" value="HATPase_C_sf"/>
</dbReference>
<proteinExistence type="predicted"/>
<dbReference type="AlphaFoldDB" id="A0AAV5CIV8"/>
<dbReference type="InterPro" id="IPR006456">
    <property type="entry name" value="ZF_HD_homeobox_Cys/His_dimer"/>
</dbReference>
<dbReference type="Gene3D" id="3.30.565.10">
    <property type="entry name" value="Histidine kinase-like ATPase, C-terminal domain"/>
    <property type="match status" value="1"/>
</dbReference>
<sequence>MAIPPRAVPAPLLLRPEPLLLLLGPAPPPLFLRPMPPPLLLRSRPPPLVLRSRRLPSSSIQHYSCSISGHGRLRSSSGRAPAPPNDALPLLLQTTKQRSHLTERRSHFGASMTELLLPGFICDTRLRAHVIAIVIVPFLLRDGNRASVMIDVAGGNSHSHPHSRVEIYTRARTRRVSADFMTAAWRSLMRVTAAAGMYLECMTNHAASVGCHVVDRCGEFMPTPAASLRCAACGTNHSFHRRLETAEGPLTLPTYHALLLPQSTVVKAVLPHLQMRCEGQMGEEKEMELGAFMNEPPRTNQGGSLSYVLLQKEFRDICHAKVYGLPIKVPFVGSLIEFVSVKAYRRIDFPKFSLLPAPEDSHQDLEWKRFISYLWLNRKAAIVTFGSSTFHILPSQPDEHTNFPHAVLMYEHEQNDPGRCKKLGTSVKRVNSPVTEVSKRSYKSEFKHGSRNQKAYFNEETCESGPSKEMKCSHKVTAPRENFIHVDPSYLRTLGDTHAGWIFGALAELIDNSRDAGSSRLDISIGSMFLKKEDTSVPVISLIDDGHGMTYADMMRMVSLDYSLQSYLEVMFLNPRMKICVQGTLNKGGEHYKAMMNGFSATVPQMEGFEYRLQFCHMPPFLGKCEIPEQQLGPDVIVVCEKRTGRDDKGKKSSNGIPSMHQDNTAGP</sequence>
<reference evidence="4" key="1">
    <citation type="journal article" date="2018" name="DNA Res.">
        <title>Multiple hybrid de novo genome assembly of finger millet, an orphan allotetraploid crop.</title>
        <authorList>
            <person name="Hatakeyama M."/>
            <person name="Aluri S."/>
            <person name="Balachadran M.T."/>
            <person name="Sivarajan S.R."/>
            <person name="Patrignani A."/>
            <person name="Gruter S."/>
            <person name="Poveda L."/>
            <person name="Shimizu-Inatsugi R."/>
            <person name="Baeten J."/>
            <person name="Francoijs K.J."/>
            <person name="Nataraja K.N."/>
            <person name="Reddy Y.A.N."/>
            <person name="Phadnis S."/>
            <person name="Ravikumar R.L."/>
            <person name="Schlapbach R."/>
            <person name="Sreeman S.M."/>
            <person name="Shimizu K.K."/>
        </authorList>
    </citation>
    <scope>NUCLEOTIDE SEQUENCE</scope>
</reference>
<feature type="region of interest" description="Disordered" evidence="2">
    <location>
        <begin position="644"/>
        <end position="668"/>
    </location>
</feature>
<protein>
    <recommendedName>
        <fullName evidence="3">ZF-HD dimerization-type domain-containing protein</fullName>
    </recommendedName>
</protein>
<evidence type="ECO:0000313" key="5">
    <source>
        <dbReference type="Proteomes" id="UP001054889"/>
    </source>
</evidence>
<reference evidence="4" key="2">
    <citation type="submission" date="2021-12" db="EMBL/GenBank/DDBJ databases">
        <title>Resequencing data analysis of finger millet.</title>
        <authorList>
            <person name="Hatakeyama M."/>
            <person name="Aluri S."/>
            <person name="Balachadran M.T."/>
            <person name="Sivarajan S.R."/>
            <person name="Poveda L."/>
            <person name="Shimizu-Inatsugi R."/>
            <person name="Schlapbach R."/>
            <person name="Sreeman S.M."/>
            <person name="Shimizu K.K."/>
        </authorList>
    </citation>
    <scope>NUCLEOTIDE SEQUENCE</scope>
</reference>
<feature type="domain" description="ZF-HD dimerization-type" evidence="3">
    <location>
        <begin position="198"/>
        <end position="243"/>
    </location>
</feature>
<evidence type="ECO:0000256" key="2">
    <source>
        <dbReference type="SAM" id="MobiDB-lite"/>
    </source>
</evidence>
<dbReference type="GO" id="GO:0016887">
    <property type="term" value="F:ATP hydrolysis activity"/>
    <property type="evidence" value="ECO:0007669"/>
    <property type="project" value="InterPro"/>
</dbReference>
<comment type="caution">
    <text evidence="4">The sequence shown here is derived from an EMBL/GenBank/DDBJ whole genome shotgun (WGS) entry which is preliminary data.</text>
</comment>
<comment type="subunit">
    <text evidence="1">Homodimer.</text>
</comment>
<keyword evidence="5" id="KW-1185">Reference proteome</keyword>
<evidence type="ECO:0000259" key="3">
    <source>
        <dbReference type="PROSITE" id="PS51523"/>
    </source>
</evidence>
<gene>
    <name evidence="4" type="primary">ga14932</name>
    <name evidence="4" type="ORF">PR202_ga14932</name>
</gene>
<dbReference type="PROSITE" id="PS51523">
    <property type="entry name" value="ZF_HD_DIMER"/>
    <property type="match status" value="1"/>
</dbReference>
<dbReference type="EMBL" id="BQKI01000007">
    <property type="protein sequence ID" value="GJM97963.1"/>
    <property type="molecule type" value="Genomic_DNA"/>
</dbReference>
<dbReference type="SUPFAM" id="SSF55874">
    <property type="entry name" value="ATPase domain of HSP90 chaperone/DNA topoisomerase II/histidine kinase"/>
    <property type="match status" value="1"/>
</dbReference>
<evidence type="ECO:0000256" key="1">
    <source>
        <dbReference type="ARBA" id="ARBA00011738"/>
    </source>
</evidence>
<accession>A0AAV5CIV8</accession>
<dbReference type="InterPro" id="IPR045261">
    <property type="entry name" value="MORC_ATPase"/>
</dbReference>